<dbReference type="SUPFAM" id="SSF47819">
    <property type="entry name" value="HRDC-like"/>
    <property type="match status" value="1"/>
</dbReference>
<evidence type="ECO:0000256" key="6">
    <source>
        <dbReference type="ARBA" id="ARBA00023242"/>
    </source>
</evidence>
<dbReference type="InterPro" id="IPR038324">
    <property type="entry name" value="Rpb4/RPC9_sf"/>
</dbReference>
<feature type="region of interest" description="Disordered" evidence="7">
    <location>
        <begin position="24"/>
        <end position="52"/>
    </location>
</feature>
<dbReference type="EMBL" id="BRXW01000122">
    <property type="protein sequence ID" value="GMI08331.1"/>
    <property type="molecule type" value="Genomic_DNA"/>
</dbReference>
<keyword evidence="6" id="KW-0539">Nucleus</keyword>
<protein>
    <recommendedName>
        <fullName evidence="3">DNA-directed RNA polymerase III subunit RPC9</fullName>
    </recommendedName>
</protein>
<dbReference type="Gene3D" id="1.20.1250.40">
    <property type="match status" value="1"/>
</dbReference>
<dbReference type="InterPro" id="IPR038846">
    <property type="entry name" value="RPC9"/>
</dbReference>
<evidence type="ECO:0000256" key="4">
    <source>
        <dbReference type="ARBA" id="ARBA00022478"/>
    </source>
</evidence>
<name>A0A9W7CL59_9STRA</name>
<dbReference type="Pfam" id="PF03874">
    <property type="entry name" value="RNA_pol_Rpb4"/>
    <property type="match status" value="1"/>
</dbReference>
<comment type="caution">
    <text evidence="8">The sequence shown here is derived from an EMBL/GenBank/DDBJ whole genome shotgun (WGS) entry which is preliminary data.</text>
</comment>
<evidence type="ECO:0000256" key="5">
    <source>
        <dbReference type="ARBA" id="ARBA00023163"/>
    </source>
</evidence>
<dbReference type="InterPro" id="IPR005574">
    <property type="entry name" value="Rpb4/RPC9"/>
</dbReference>
<dbReference type="GO" id="GO:0006384">
    <property type="term" value="P:transcription initiation at RNA polymerase III promoter"/>
    <property type="evidence" value="ECO:0007669"/>
    <property type="project" value="InterPro"/>
</dbReference>
<dbReference type="Proteomes" id="UP001165122">
    <property type="component" value="Unassembled WGS sequence"/>
</dbReference>
<sequence>MEILSSPQQPDLLTNHEVMTLLTSNLAPPKSKKKPVSKKNQPNTKSPPPSAFQTSALTYLTSLPPPLSPLSLLRTLSSPKYSLEKTEIIQLVNLLPDNLPLLNVVLPEVEERFEEGVGEEILEVVKIARGKEK</sequence>
<gene>
    <name evidence="8" type="ORF">TrLO_g6486</name>
</gene>
<comment type="subcellular location">
    <subcellularLocation>
        <location evidence="1">Nucleus</location>
    </subcellularLocation>
</comment>
<reference evidence="9" key="1">
    <citation type="journal article" date="2023" name="Commun. Biol.">
        <title>Genome analysis of Parmales, the sister group of diatoms, reveals the evolutionary specialization of diatoms from phago-mixotrophs to photoautotrophs.</title>
        <authorList>
            <person name="Ban H."/>
            <person name="Sato S."/>
            <person name="Yoshikawa S."/>
            <person name="Yamada K."/>
            <person name="Nakamura Y."/>
            <person name="Ichinomiya M."/>
            <person name="Sato N."/>
            <person name="Blanc-Mathieu R."/>
            <person name="Endo H."/>
            <person name="Kuwata A."/>
            <person name="Ogata H."/>
        </authorList>
    </citation>
    <scope>NUCLEOTIDE SEQUENCE [LARGE SCALE GENOMIC DNA]</scope>
    <source>
        <strain evidence="9">NIES 3700</strain>
    </source>
</reference>
<evidence type="ECO:0000256" key="1">
    <source>
        <dbReference type="ARBA" id="ARBA00004123"/>
    </source>
</evidence>
<keyword evidence="5" id="KW-0804">Transcription</keyword>
<evidence type="ECO:0000256" key="3">
    <source>
        <dbReference type="ARBA" id="ARBA00016672"/>
    </source>
</evidence>
<keyword evidence="4" id="KW-0240">DNA-directed RNA polymerase</keyword>
<evidence type="ECO:0000313" key="8">
    <source>
        <dbReference type="EMBL" id="GMI08331.1"/>
    </source>
</evidence>
<evidence type="ECO:0000256" key="7">
    <source>
        <dbReference type="SAM" id="MobiDB-lite"/>
    </source>
</evidence>
<proteinExistence type="inferred from homology"/>
<dbReference type="PANTHER" id="PTHR15561">
    <property type="entry name" value="CALCITONIN GENE-RELATED PEPTIDE-RECEPTOR COMPONENT PROTEIN"/>
    <property type="match status" value="1"/>
</dbReference>
<comment type="similarity">
    <text evidence="2">Belongs to the eukaryotic RPC9 RNA polymerase subunit family.</text>
</comment>
<dbReference type="GO" id="GO:0005666">
    <property type="term" value="C:RNA polymerase III complex"/>
    <property type="evidence" value="ECO:0007669"/>
    <property type="project" value="InterPro"/>
</dbReference>
<organism evidence="8 9">
    <name type="scientific">Triparma laevis f. longispina</name>
    <dbReference type="NCBI Taxonomy" id="1714387"/>
    <lineage>
        <taxon>Eukaryota</taxon>
        <taxon>Sar</taxon>
        <taxon>Stramenopiles</taxon>
        <taxon>Ochrophyta</taxon>
        <taxon>Bolidophyceae</taxon>
        <taxon>Parmales</taxon>
        <taxon>Triparmaceae</taxon>
        <taxon>Triparma</taxon>
    </lineage>
</organism>
<evidence type="ECO:0000313" key="9">
    <source>
        <dbReference type="Proteomes" id="UP001165122"/>
    </source>
</evidence>
<evidence type="ECO:0000256" key="2">
    <source>
        <dbReference type="ARBA" id="ARBA00006898"/>
    </source>
</evidence>
<dbReference type="AlphaFoldDB" id="A0A9W7CL59"/>
<dbReference type="GO" id="GO:0000166">
    <property type="term" value="F:nucleotide binding"/>
    <property type="evidence" value="ECO:0007669"/>
    <property type="project" value="InterPro"/>
</dbReference>
<accession>A0A9W7CL59</accession>
<dbReference type="InterPro" id="IPR010997">
    <property type="entry name" value="HRDC-like_sf"/>
</dbReference>
<keyword evidence="9" id="KW-1185">Reference proteome</keyword>
<dbReference type="PANTHER" id="PTHR15561:SF0">
    <property type="entry name" value="DNA-DIRECTED RNA POLYMERASE III SUBUNIT RPC9"/>
    <property type="match status" value="1"/>
</dbReference>